<proteinExistence type="predicted"/>
<sequence length="574" mass="61074">MFRRSLSYPTAALLLWCLAIPFVSAGSCCFTTQTTPAGNNSYNITVSAVHSDIKKNNDVYRTIISIPQQYQFVGKATGGATCTNAAVSTSYDCTSNNATKFAAQISVQPSSSSSSASSTTTDNKLVIGVSIFRDQCQQSDSCPDVMADSSSSSASSSNDETVYLGPFGNVTKPVAIAIGVAFGVIAIGVAYAVLRRVFPGKTGGAVVRRPHSQNNNDAAGAIPMQTRSNDKDDPDASHGMHSYSNSNNNNDHASSEHGGLKNTLRQSRLWNAMSGGSRGQPASGNASQQHRWHKNRNHGYAHIEEYEQPSAARPSLHETRAPPTTITRATTTTAAATSAVVMDDVAEILPPKHSARNKANPQTMMTSVVVDLGVEPASTSASSRAASRQPSLHRSLHGDGHHHQHQHGATRKRSMHKLTDDGAAPPTASHSRSPSGHHSHHQHHSRAASTDAAMRRSKSTNGSKAPSTRSTSGQGGRGNGAHRRAASSHEHPVSAAPSGSSHRRSRSRSSQRRPSRPMGDDEEQQPSLPNHLDLDLLSRKLNEQHRHHANKQGAMPMGGPRSREAPGAPQLAVH</sequence>
<evidence type="ECO:0000256" key="2">
    <source>
        <dbReference type="SAM" id="Phobius"/>
    </source>
</evidence>
<feature type="signal peptide" evidence="3">
    <location>
        <begin position="1"/>
        <end position="25"/>
    </location>
</feature>
<feature type="region of interest" description="Disordered" evidence="1">
    <location>
        <begin position="272"/>
        <end position="292"/>
    </location>
</feature>
<feature type="compositionally biased region" description="Basic and acidic residues" evidence="1">
    <location>
        <begin position="228"/>
        <end position="238"/>
    </location>
</feature>
<dbReference type="AlphaFoldDB" id="A0A4P9YYX3"/>
<dbReference type="OrthoDB" id="10623823at2759"/>
<feature type="compositionally biased region" description="Basic and acidic residues" evidence="1">
    <location>
        <begin position="532"/>
        <end position="544"/>
    </location>
</feature>
<dbReference type="EMBL" id="KZ989819">
    <property type="protein sequence ID" value="RKP25264.1"/>
    <property type="molecule type" value="Genomic_DNA"/>
</dbReference>
<feature type="transmembrane region" description="Helical" evidence="2">
    <location>
        <begin position="174"/>
        <end position="194"/>
    </location>
</feature>
<dbReference type="PROSITE" id="PS51257">
    <property type="entry name" value="PROKAR_LIPOPROTEIN"/>
    <property type="match status" value="1"/>
</dbReference>
<feature type="compositionally biased region" description="Low complexity" evidence="1">
    <location>
        <begin position="379"/>
        <end position="388"/>
    </location>
</feature>
<organism evidence="4 5">
    <name type="scientific">Syncephalis pseudoplumigaleata</name>
    <dbReference type="NCBI Taxonomy" id="1712513"/>
    <lineage>
        <taxon>Eukaryota</taxon>
        <taxon>Fungi</taxon>
        <taxon>Fungi incertae sedis</taxon>
        <taxon>Zoopagomycota</taxon>
        <taxon>Zoopagomycotina</taxon>
        <taxon>Zoopagomycetes</taxon>
        <taxon>Zoopagales</taxon>
        <taxon>Piptocephalidaceae</taxon>
        <taxon>Syncephalis</taxon>
    </lineage>
</organism>
<feature type="compositionally biased region" description="Basic residues" evidence="1">
    <location>
        <begin position="402"/>
        <end position="416"/>
    </location>
</feature>
<reference evidence="5" key="1">
    <citation type="journal article" date="2018" name="Nat. Microbiol.">
        <title>Leveraging single-cell genomics to expand the fungal tree of life.</title>
        <authorList>
            <person name="Ahrendt S.R."/>
            <person name="Quandt C.A."/>
            <person name="Ciobanu D."/>
            <person name="Clum A."/>
            <person name="Salamov A."/>
            <person name="Andreopoulos B."/>
            <person name="Cheng J.F."/>
            <person name="Woyke T."/>
            <person name="Pelin A."/>
            <person name="Henrissat B."/>
            <person name="Reynolds N.K."/>
            <person name="Benny G.L."/>
            <person name="Smith M.E."/>
            <person name="James T.Y."/>
            <person name="Grigoriev I.V."/>
        </authorList>
    </citation>
    <scope>NUCLEOTIDE SEQUENCE [LARGE SCALE GENOMIC DNA]</scope>
    <source>
        <strain evidence="5">Benny S71-1</strain>
    </source>
</reference>
<keyword evidence="2" id="KW-0812">Transmembrane</keyword>
<feature type="chain" id="PRO_5020443451" description="Mid2 domain-containing protein" evidence="3">
    <location>
        <begin position="26"/>
        <end position="574"/>
    </location>
</feature>
<feature type="compositionally biased region" description="Polar residues" evidence="1">
    <location>
        <begin position="280"/>
        <end position="289"/>
    </location>
</feature>
<protein>
    <recommendedName>
        <fullName evidence="6">Mid2 domain-containing protein</fullName>
    </recommendedName>
</protein>
<dbReference type="Proteomes" id="UP000278143">
    <property type="component" value="Unassembled WGS sequence"/>
</dbReference>
<feature type="compositionally biased region" description="Basic residues" evidence="1">
    <location>
        <begin position="501"/>
        <end position="515"/>
    </location>
</feature>
<feature type="region of interest" description="Disordered" evidence="1">
    <location>
        <begin position="309"/>
        <end position="329"/>
    </location>
</feature>
<feature type="region of interest" description="Disordered" evidence="1">
    <location>
        <begin position="203"/>
        <end position="260"/>
    </location>
</feature>
<feature type="compositionally biased region" description="Basic residues" evidence="1">
    <location>
        <begin position="435"/>
        <end position="446"/>
    </location>
</feature>
<evidence type="ECO:0000313" key="4">
    <source>
        <dbReference type="EMBL" id="RKP25264.1"/>
    </source>
</evidence>
<keyword evidence="2" id="KW-1133">Transmembrane helix</keyword>
<name>A0A4P9YYX3_9FUNG</name>
<evidence type="ECO:0000313" key="5">
    <source>
        <dbReference type="Proteomes" id="UP000278143"/>
    </source>
</evidence>
<evidence type="ECO:0008006" key="6">
    <source>
        <dbReference type="Google" id="ProtNLM"/>
    </source>
</evidence>
<feature type="region of interest" description="Disordered" evidence="1">
    <location>
        <begin position="379"/>
        <end position="574"/>
    </location>
</feature>
<evidence type="ECO:0000256" key="3">
    <source>
        <dbReference type="SAM" id="SignalP"/>
    </source>
</evidence>
<gene>
    <name evidence="4" type="ORF">SYNPS1DRAFT_28997</name>
</gene>
<accession>A0A4P9YYX3</accession>
<feature type="compositionally biased region" description="Low complexity" evidence="1">
    <location>
        <begin position="239"/>
        <end position="252"/>
    </location>
</feature>
<evidence type="ECO:0000256" key="1">
    <source>
        <dbReference type="SAM" id="MobiDB-lite"/>
    </source>
</evidence>
<keyword evidence="2" id="KW-0472">Membrane</keyword>
<keyword evidence="5" id="KW-1185">Reference proteome</keyword>
<keyword evidence="3" id="KW-0732">Signal</keyword>